<dbReference type="GO" id="GO:0009786">
    <property type="term" value="P:regulation of asymmetric cell division"/>
    <property type="evidence" value="ECO:0007669"/>
    <property type="project" value="TreeGrafter"/>
</dbReference>
<dbReference type="GO" id="GO:0045176">
    <property type="term" value="P:apical protein localization"/>
    <property type="evidence" value="ECO:0007669"/>
    <property type="project" value="TreeGrafter"/>
</dbReference>
<dbReference type="GO" id="GO:0008093">
    <property type="term" value="F:cytoskeletal anchor activity"/>
    <property type="evidence" value="ECO:0007669"/>
    <property type="project" value="TreeGrafter"/>
</dbReference>
<dbReference type="Gene3D" id="1.25.10.10">
    <property type="entry name" value="Leucine-rich Repeat Variant"/>
    <property type="match status" value="2"/>
</dbReference>
<feature type="domain" description="Protein inscuteable homologue C-terminal" evidence="1">
    <location>
        <begin position="77"/>
        <end position="436"/>
    </location>
</feature>
<dbReference type="AlphaFoldDB" id="A0A7T8GWA2"/>
<dbReference type="PANTHER" id="PTHR21386:SF0">
    <property type="entry name" value="PROTEIN INSCUTEABLE HOMOLOG"/>
    <property type="match status" value="1"/>
</dbReference>
<name>A0A7T8GWA2_CALRO</name>
<evidence type="ECO:0000259" key="1">
    <source>
        <dbReference type="Pfam" id="PF19427"/>
    </source>
</evidence>
<gene>
    <name evidence="2" type="ORF">FKW44_019300</name>
</gene>
<dbReference type="SUPFAM" id="SSF48371">
    <property type="entry name" value="ARM repeat"/>
    <property type="match status" value="1"/>
</dbReference>
<proteinExistence type="predicted"/>
<keyword evidence="3" id="KW-1185">Reference proteome</keyword>
<dbReference type="GO" id="GO:0045179">
    <property type="term" value="C:apical cortex"/>
    <property type="evidence" value="ECO:0007669"/>
    <property type="project" value="TreeGrafter"/>
</dbReference>
<dbReference type="GO" id="GO:0000132">
    <property type="term" value="P:establishment of mitotic spindle orientation"/>
    <property type="evidence" value="ECO:0007669"/>
    <property type="project" value="TreeGrafter"/>
</dbReference>
<accession>A0A7T8GWA2</accession>
<protein>
    <recommendedName>
        <fullName evidence="1">Protein inscuteable homologue C-terminal domain-containing protein</fullName>
    </recommendedName>
</protein>
<sequence length="441" mass="48432">MNNHKKIGRDSFWSNNTKQKKWRANNNNNLIIMVFLLKVNVSSLFADGGSPEAMRSPESIYPPTPLVRSHSHRVLPSKSFNKLLDVVLLKEIQVLIDELERPTSEIGLRSVLNTIIQLGNEGTKEICVCLASQGAIKALLSLATSSQSQSAQDIRILALRGISSICCVVECIRELEKCNGVAFINDLLCSRQSSLEDRIETAGVLAQITSPWIEDNVHIDSLDDYAPELVASLTGLSRLNSGDETFLLVTAALANLTFMSSPSTSAMIKWKTAQALVKTVRASPFTTLFAKDQVVTVLANMAANPVCRPSVIDNNGMNFLLSMLDIKVNDEELSITERAAAERVVKKSAIALSRLCNEGPSCDDLMNLGGIDRLVELCKDPFERNNCDGILISCLTVLKRVKSNSQCGGILIHQMNANDLVEPKILESFLEYSQCNQESYV</sequence>
<dbReference type="Pfam" id="PF19427">
    <property type="entry name" value="Insc_C"/>
    <property type="match status" value="1"/>
</dbReference>
<reference evidence="3" key="1">
    <citation type="submission" date="2021-01" db="EMBL/GenBank/DDBJ databases">
        <title>Caligus Genome Assembly.</title>
        <authorList>
            <person name="Gallardo-Escarate C."/>
        </authorList>
    </citation>
    <scope>NUCLEOTIDE SEQUENCE [LARGE SCALE GENOMIC DNA]</scope>
</reference>
<dbReference type="GO" id="GO:0008356">
    <property type="term" value="P:asymmetric cell division"/>
    <property type="evidence" value="ECO:0007669"/>
    <property type="project" value="InterPro"/>
</dbReference>
<dbReference type="InterPro" id="IPR045789">
    <property type="entry name" value="Insc_C"/>
</dbReference>
<organism evidence="2 3">
    <name type="scientific">Caligus rogercresseyi</name>
    <name type="common">Sea louse</name>
    <dbReference type="NCBI Taxonomy" id="217165"/>
    <lineage>
        <taxon>Eukaryota</taxon>
        <taxon>Metazoa</taxon>
        <taxon>Ecdysozoa</taxon>
        <taxon>Arthropoda</taxon>
        <taxon>Crustacea</taxon>
        <taxon>Multicrustacea</taxon>
        <taxon>Hexanauplia</taxon>
        <taxon>Copepoda</taxon>
        <taxon>Siphonostomatoida</taxon>
        <taxon>Caligidae</taxon>
        <taxon>Caligus</taxon>
    </lineage>
</organism>
<dbReference type="PANTHER" id="PTHR21386">
    <property type="entry name" value="INSCUTEABLE"/>
    <property type="match status" value="1"/>
</dbReference>
<dbReference type="Proteomes" id="UP000595437">
    <property type="component" value="Chromosome 13"/>
</dbReference>
<dbReference type="InterPro" id="IPR011989">
    <property type="entry name" value="ARM-like"/>
</dbReference>
<dbReference type="EMBL" id="CP045902">
    <property type="protein sequence ID" value="QQP38661.1"/>
    <property type="molecule type" value="Genomic_DNA"/>
</dbReference>
<dbReference type="OrthoDB" id="5796379at2759"/>
<dbReference type="InterPro" id="IPR016024">
    <property type="entry name" value="ARM-type_fold"/>
</dbReference>
<dbReference type="InterPro" id="IPR039921">
    <property type="entry name" value="Inscuteable"/>
</dbReference>
<evidence type="ECO:0000313" key="3">
    <source>
        <dbReference type="Proteomes" id="UP000595437"/>
    </source>
</evidence>
<evidence type="ECO:0000313" key="2">
    <source>
        <dbReference type="EMBL" id="QQP38661.1"/>
    </source>
</evidence>